<protein>
    <submittedName>
        <fullName evidence="10">ABC transporter ATP-binding protein/permease</fullName>
    </submittedName>
</protein>
<evidence type="ECO:0000256" key="5">
    <source>
        <dbReference type="ARBA" id="ARBA00022989"/>
    </source>
</evidence>
<dbReference type="SUPFAM" id="SSF90123">
    <property type="entry name" value="ABC transporter transmembrane region"/>
    <property type="match status" value="1"/>
</dbReference>
<dbReference type="Gene3D" id="3.40.50.300">
    <property type="entry name" value="P-loop containing nucleotide triphosphate hydrolases"/>
    <property type="match status" value="1"/>
</dbReference>
<gene>
    <name evidence="10" type="ORF">LQV63_06665</name>
</gene>
<keyword evidence="6 7" id="KW-0472">Membrane</keyword>
<dbReference type="SUPFAM" id="SSF52540">
    <property type="entry name" value="P-loop containing nucleoside triphosphate hydrolases"/>
    <property type="match status" value="1"/>
</dbReference>
<dbReference type="Pfam" id="PF00664">
    <property type="entry name" value="ABC_membrane"/>
    <property type="match status" value="1"/>
</dbReference>
<comment type="subcellular location">
    <subcellularLocation>
        <location evidence="1">Cell membrane</location>
        <topology evidence="1">Multi-pass membrane protein</topology>
    </subcellularLocation>
</comment>
<feature type="domain" description="ABC transmembrane type-1" evidence="9">
    <location>
        <begin position="44"/>
        <end position="322"/>
    </location>
</feature>
<evidence type="ECO:0000256" key="1">
    <source>
        <dbReference type="ARBA" id="ARBA00004651"/>
    </source>
</evidence>
<evidence type="ECO:0000256" key="3">
    <source>
        <dbReference type="ARBA" id="ARBA00022741"/>
    </source>
</evidence>
<feature type="transmembrane region" description="Helical" evidence="7">
    <location>
        <begin position="39"/>
        <end position="59"/>
    </location>
</feature>
<dbReference type="CDD" id="cd18550">
    <property type="entry name" value="ABC_6TM_exporter_like"/>
    <property type="match status" value="1"/>
</dbReference>
<feature type="domain" description="ABC transporter" evidence="8">
    <location>
        <begin position="362"/>
        <end position="596"/>
    </location>
</feature>
<proteinExistence type="predicted"/>
<evidence type="ECO:0000313" key="11">
    <source>
        <dbReference type="Proteomes" id="UP001199916"/>
    </source>
</evidence>
<dbReference type="GO" id="GO:0005524">
    <property type="term" value="F:ATP binding"/>
    <property type="evidence" value="ECO:0007669"/>
    <property type="project" value="UniProtKB-KW"/>
</dbReference>
<reference evidence="10 11" key="1">
    <citation type="submission" date="2021-11" db="EMBL/GenBank/DDBJ databases">
        <title>Draft genome sequence of Paenibacillus profundus YoMME, a new Gram-positive bacteria with exoelectrogenic properties.</title>
        <authorList>
            <person name="Hubenova Y."/>
            <person name="Hubenova E."/>
            <person name="Manasiev Y."/>
            <person name="Peykov S."/>
            <person name="Mitov M."/>
        </authorList>
    </citation>
    <scope>NUCLEOTIDE SEQUENCE [LARGE SCALE GENOMIC DNA]</scope>
    <source>
        <strain evidence="10 11">YoMME</strain>
    </source>
</reference>
<dbReference type="InterPro" id="IPR039421">
    <property type="entry name" value="Type_1_exporter"/>
</dbReference>
<dbReference type="PANTHER" id="PTHR43394:SF1">
    <property type="entry name" value="ATP-BINDING CASSETTE SUB-FAMILY B MEMBER 10, MITOCHONDRIAL"/>
    <property type="match status" value="1"/>
</dbReference>
<evidence type="ECO:0000256" key="4">
    <source>
        <dbReference type="ARBA" id="ARBA00022840"/>
    </source>
</evidence>
<dbReference type="PROSITE" id="PS50929">
    <property type="entry name" value="ABC_TM1F"/>
    <property type="match status" value="1"/>
</dbReference>
<dbReference type="InterPro" id="IPR017871">
    <property type="entry name" value="ABC_transporter-like_CS"/>
</dbReference>
<dbReference type="SMART" id="SM00382">
    <property type="entry name" value="AAA"/>
    <property type="match status" value="1"/>
</dbReference>
<dbReference type="EMBL" id="JAJNBZ010000003">
    <property type="protein sequence ID" value="MCE5168990.1"/>
    <property type="molecule type" value="Genomic_DNA"/>
</dbReference>
<feature type="transmembrane region" description="Helical" evidence="7">
    <location>
        <begin position="80"/>
        <end position="100"/>
    </location>
</feature>
<evidence type="ECO:0000256" key="7">
    <source>
        <dbReference type="SAM" id="Phobius"/>
    </source>
</evidence>
<evidence type="ECO:0000256" key="2">
    <source>
        <dbReference type="ARBA" id="ARBA00022692"/>
    </source>
</evidence>
<keyword evidence="2 7" id="KW-0812">Transmembrane</keyword>
<dbReference type="InterPro" id="IPR027417">
    <property type="entry name" value="P-loop_NTPase"/>
</dbReference>
<feature type="transmembrane region" description="Helical" evidence="7">
    <location>
        <begin position="268"/>
        <end position="287"/>
    </location>
</feature>
<dbReference type="Gene3D" id="1.20.1560.10">
    <property type="entry name" value="ABC transporter type 1, transmembrane domain"/>
    <property type="match status" value="1"/>
</dbReference>
<evidence type="ECO:0000256" key="6">
    <source>
        <dbReference type="ARBA" id="ARBA00023136"/>
    </source>
</evidence>
<comment type="caution">
    <text evidence="10">The sequence shown here is derived from an EMBL/GenBank/DDBJ whole genome shotgun (WGS) entry which is preliminary data.</text>
</comment>
<evidence type="ECO:0000259" key="8">
    <source>
        <dbReference type="PROSITE" id="PS50893"/>
    </source>
</evidence>
<sequence length="627" mass="69801">MRQGWNGNGMRINERQGTPKRVEVKDVSLKRIWALFRSYWPRLALIILLALTAAVIGLLPPLVMQRIIDEAIPDKNTHQLLTLAVWLVGLPLVSGMLGVLQSHLNTQVTQSIMADLRQGLFRNLQRQSVGFFTASRSGEVIQRVTDDVAAIQNVVTNVAVSSLTQVVIVLTTIGILFTLDWKLALIAIFILPLSMIPVRKVSRYRKQLRVNTQKVRADMSSQLGEVFGVSGAMLTRIFGREKAQEARFAEQNRQVQNLEVRLNLVGRWFFMFVSTLGPLGTAVIYMYGGYAVINGSMTIGAIVAFAAYLSRLYQPFGTLLNLHVEVVTALGVFQRIFDYLDMEPDVTDQPKAAELSAVQGEIQFQHVSFSYGDGGEVLYDVTFHASPGEVVALVGPSGAGKSTLINLIGRLYDVTEGSVLIDGHDVREVTMASLRAQVAYVTQESFLFHASVADNLRFAKEGASQEELEEACRKAYIHDMIMSLPQGYDTIVGERGHRLSGGERQRLSIARAVLKNPRVLILDEATSHLDSESEAYVQVALAELMHGRTTVVIAHRLSTILAAEQILVLEEGRIVERGRHEQLLQQDGLYAALYHTQFKDLDADMYTDTDELRMQQHMDTEPSLKTY</sequence>
<dbReference type="InterPro" id="IPR036640">
    <property type="entry name" value="ABC1_TM_sf"/>
</dbReference>
<accession>A0ABS8YF66</accession>
<keyword evidence="3" id="KW-0547">Nucleotide-binding</keyword>
<dbReference type="PROSITE" id="PS00211">
    <property type="entry name" value="ABC_TRANSPORTER_1"/>
    <property type="match status" value="1"/>
</dbReference>
<dbReference type="PANTHER" id="PTHR43394">
    <property type="entry name" value="ATP-DEPENDENT PERMEASE MDL1, MITOCHONDRIAL"/>
    <property type="match status" value="1"/>
</dbReference>
<dbReference type="RefSeq" id="WP_233696105.1">
    <property type="nucleotide sequence ID" value="NZ_JAJNBZ010000003.1"/>
</dbReference>
<keyword evidence="11" id="KW-1185">Reference proteome</keyword>
<keyword evidence="4 10" id="KW-0067">ATP-binding</keyword>
<name>A0ABS8YF66_9BACL</name>
<evidence type="ECO:0000259" key="9">
    <source>
        <dbReference type="PROSITE" id="PS50929"/>
    </source>
</evidence>
<dbReference type="InterPro" id="IPR003439">
    <property type="entry name" value="ABC_transporter-like_ATP-bd"/>
</dbReference>
<organism evidence="10 11">
    <name type="scientific">Paenibacillus profundus</name>
    <dbReference type="NCBI Taxonomy" id="1173085"/>
    <lineage>
        <taxon>Bacteria</taxon>
        <taxon>Bacillati</taxon>
        <taxon>Bacillota</taxon>
        <taxon>Bacilli</taxon>
        <taxon>Bacillales</taxon>
        <taxon>Paenibacillaceae</taxon>
        <taxon>Paenibacillus</taxon>
    </lineage>
</organism>
<dbReference type="PROSITE" id="PS50893">
    <property type="entry name" value="ABC_TRANSPORTER_2"/>
    <property type="match status" value="1"/>
</dbReference>
<dbReference type="InterPro" id="IPR011527">
    <property type="entry name" value="ABC1_TM_dom"/>
</dbReference>
<dbReference type="Pfam" id="PF00005">
    <property type="entry name" value="ABC_tran"/>
    <property type="match status" value="1"/>
</dbReference>
<evidence type="ECO:0000313" key="10">
    <source>
        <dbReference type="EMBL" id="MCE5168990.1"/>
    </source>
</evidence>
<feature type="transmembrane region" description="Helical" evidence="7">
    <location>
        <begin position="293"/>
        <end position="313"/>
    </location>
</feature>
<dbReference type="InterPro" id="IPR003593">
    <property type="entry name" value="AAA+_ATPase"/>
</dbReference>
<feature type="transmembrane region" description="Helical" evidence="7">
    <location>
        <begin position="166"/>
        <end position="196"/>
    </location>
</feature>
<dbReference type="Proteomes" id="UP001199916">
    <property type="component" value="Unassembled WGS sequence"/>
</dbReference>
<keyword evidence="5 7" id="KW-1133">Transmembrane helix</keyword>